<organism evidence="2 3">
    <name type="scientific">Mucor circinelloides f. circinelloides (strain 1006PhL)</name>
    <name type="common">Mucormycosis agent</name>
    <name type="synonym">Calyptromyces circinelloides</name>
    <dbReference type="NCBI Taxonomy" id="1220926"/>
    <lineage>
        <taxon>Eukaryota</taxon>
        <taxon>Fungi</taxon>
        <taxon>Fungi incertae sedis</taxon>
        <taxon>Mucoromycota</taxon>
        <taxon>Mucoromycotina</taxon>
        <taxon>Mucoromycetes</taxon>
        <taxon>Mucorales</taxon>
        <taxon>Mucorineae</taxon>
        <taxon>Mucoraceae</taxon>
        <taxon>Mucor</taxon>
    </lineage>
</organism>
<dbReference type="OrthoDB" id="2218999at2759"/>
<keyword evidence="3" id="KW-1185">Reference proteome</keyword>
<evidence type="ECO:0000313" key="3">
    <source>
        <dbReference type="Proteomes" id="UP000014254"/>
    </source>
</evidence>
<reference evidence="3" key="1">
    <citation type="submission" date="2013-05" db="EMBL/GenBank/DDBJ databases">
        <title>The Genome sequence of Mucor circinelloides f. circinelloides 1006PhL.</title>
        <authorList>
            <consortium name="The Broad Institute Genomics Platform"/>
            <person name="Cuomo C."/>
            <person name="Earl A."/>
            <person name="Findley K."/>
            <person name="Lee S.C."/>
            <person name="Walker B."/>
            <person name="Young S."/>
            <person name="Zeng Q."/>
            <person name="Gargeya S."/>
            <person name="Fitzgerald M."/>
            <person name="Haas B."/>
            <person name="Abouelleil A."/>
            <person name="Allen A.W."/>
            <person name="Alvarado L."/>
            <person name="Arachchi H.M."/>
            <person name="Berlin A.M."/>
            <person name="Chapman S.B."/>
            <person name="Gainer-Dewar J."/>
            <person name="Goldberg J."/>
            <person name="Griggs A."/>
            <person name="Gujja S."/>
            <person name="Hansen M."/>
            <person name="Howarth C."/>
            <person name="Imamovic A."/>
            <person name="Ireland A."/>
            <person name="Larimer J."/>
            <person name="McCowan C."/>
            <person name="Murphy C."/>
            <person name="Pearson M."/>
            <person name="Poon T.W."/>
            <person name="Priest M."/>
            <person name="Roberts A."/>
            <person name="Saif S."/>
            <person name="Shea T."/>
            <person name="Sisk P."/>
            <person name="Sykes S."/>
            <person name="Wortman J."/>
            <person name="Nusbaum C."/>
            <person name="Birren B."/>
        </authorList>
    </citation>
    <scope>NUCLEOTIDE SEQUENCE [LARGE SCALE GENOMIC DNA]</scope>
    <source>
        <strain evidence="3">1006PhL</strain>
    </source>
</reference>
<feature type="region of interest" description="Disordered" evidence="1">
    <location>
        <begin position="35"/>
        <end position="54"/>
    </location>
</feature>
<feature type="compositionally biased region" description="Low complexity" evidence="1">
    <location>
        <begin position="36"/>
        <end position="49"/>
    </location>
</feature>
<evidence type="ECO:0000256" key="1">
    <source>
        <dbReference type="SAM" id="MobiDB-lite"/>
    </source>
</evidence>
<name>S2K4P7_MUCC1</name>
<dbReference type="Proteomes" id="UP000014254">
    <property type="component" value="Unassembled WGS sequence"/>
</dbReference>
<protein>
    <submittedName>
        <fullName evidence="2">Uncharacterized protein</fullName>
    </submittedName>
</protein>
<accession>S2K4P7</accession>
<dbReference type="EMBL" id="KE123973">
    <property type="protein sequence ID" value="EPB87185.1"/>
    <property type="molecule type" value="Genomic_DNA"/>
</dbReference>
<dbReference type="OMA" id="YKIEARF"/>
<dbReference type="InParanoid" id="S2K4P7"/>
<proteinExistence type="predicted"/>
<dbReference type="AlphaFoldDB" id="S2K4P7"/>
<sequence length="312" mass="36220">MLETIPNSLPITSLSAKEPAKEDALLMMEQIDTDDLSSFSASPPTSPCSSEEEEDDSCHHCLECGREFVQKEDYFKIFARSNQDLRLCNGCRKLFALAEKKDIIERFDAAVNRAYKIEARFLQDWYLHQYNPEDERKLELYHLPLSEHYYSRRVDENNQATFTYFSSRNDLHKIEHYVACHGCREFVKAKQRTLRFVTDKKCGPGRAIAELDELFELLVNSKSMCSLTGMKGSWAPFPAQRPKKGKYWVRDHFVKNAMFFLSLDHIVPLAAGGSSRINNLQVTLQCFNNVKAHYSSKDFEKWLESFKLYQGY</sequence>
<evidence type="ECO:0000313" key="2">
    <source>
        <dbReference type="EMBL" id="EPB87185.1"/>
    </source>
</evidence>
<dbReference type="Gene3D" id="1.10.30.50">
    <property type="match status" value="1"/>
</dbReference>
<gene>
    <name evidence="2" type="ORF">HMPREF1544_06010</name>
</gene>
<dbReference type="VEuPathDB" id="FungiDB:HMPREF1544_06010"/>